<dbReference type="GO" id="GO:0008180">
    <property type="term" value="C:COP9 signalosome"/>
    <property type="evidence" value="ECO:0007669"/>
    <property type="project" value="UniProtKB-KW"/>
</dbReference>
<accession>A0AAD3GZF1</accession>
<gene>
    <name evidence="2" type="ORF">CTEN210_00743</name>
</gene>
<dbReference type="PANTHER" id="PTHR15350:SF5">
    <property type="entry name" value="COP9 SIGNALOSOME COMPLEX SUBUNIT 7"/>
    <property type="match status" value="1"/>
</dbReference>
<dbReference type="Proteomes" id="UP001054902">
    <property type="component" value="Unassembled WGS sequence"/>
</dbReference>
<evidence type="ECO:0000313" key="3">
    <source>
        <dbReference type="Proteomes" id="UP001054902"/>
    </source>
</evidence>
<dbReference type="PANTHER" id="PTHR15350">
    <property type="entry name" value="COP9 SIGNALOSOME COMPLEX SUBUNIT 7/DENDRITIC CELL PROTEIN GA17"/>
    <property type="match status" value="1"/>
</dbReference>
<evidence type="ECO:0000313" key="2">
    <source>
        <dbReference type="EMBL" id="GFH44269.1"/>
    </source>
</evidence>
<reference evidence="2 3" key="1">
    <citation type="journal article" date="2021" name="Sci. Rep.">
        <title>The genome of the diatom Chaetoceros tenuissimus carries an ancient integrated fragment of an extant virus.</title>
        <authorList>
            <person name="Hongo Y."/>
            <person name="Kimura K."/>
            <person name="Takaki Y."/>
            <person name="Yoshida Y."/>
            <person name="Baba S."/>
            <person name="Kobayashi G."/>
            <person name="Nagasaki K."/>
            <person name="Hano T."/>
            <person name="Tomaru Y."/>
        </authorList>
    </citation>
    <scope>NUCLEOTIDE SEQUENCE [LARGE SCALE GENOMIC DNA]</scope>
    <source>
        <strain evidence="2 3">NIES-3715</strain>
    </source>
</reference>
<keyword evidence="1" id="KW-0736">Signalosome</keyword>
<organism evidence="2 3">
    <name type="scientific">Chaetoceros tenuissimus</name>
    <dbReference type="NCBI Taxonomy" id="426638"/>
    <lineage>
        <taxon>Eukaryota</taxon>
        <taxon>Sar</taxon>
        <taxon>Stramenopiles</taxon>
        <taxon>Ochrophyta</taxon>
        <taxon>Bacillariophyta</taxon>
        <taxon>Coscinodiscophyceae</taxon>
        <taxon>Chaetocerotophycidae</taxon>
        <taxon>Chaetocerotales</taxon>
        <taxon>Chaetocerotaceae</taxon>
        <taxon>Chaetoceros</taxon>
    </lineage>
</organism>
<sequence length="318" mass="35463">MSSSKESKSLHHPVQKYLDMLSTSNDAASINAIVMKAFSDPKLFSGFHQIKSLIESKSQDKHLLNTLDLFSFGTLQDYSNQEPGTYVNLTSQQMDKLKALSVVTIIDTAMNSHLDKSKPKRSSRRNKHEISNSNSCNVVPYSLLFEKLGYNSQDIRSLEDLLIHCIYSNLLPNGTKLNQQNMQLSLNLTSSSTPTLVRDVSQQDVNDMICQLESFLSTSSGIQAQLQNSIKDLKQRQGEEKQSWNEIDVQIQLSKSKVTSDKFEQSSGSLEDVISTTVGSLGESMEWSKSGVSAGVDVKRARKDRGDKKVSLLGFKRK</sequence>
<dbReference type="InterPro" id="IPR045237">
    <property type="entry name" value="COPS7/eIF3m"/>
</dbReference>
<proteinExistence type="predicted"/>
<dbReference type="EMBL" id="BLLK01000019">
    <property type="protein sequence ID" value="GFH44269.1"/>
    <property type="molecule type" value="Genomic_DNA"/>
</dbReference>
<name>A0AAD3GZF1_9STRA</name>
<comment type="caution">
    <text evidence="2">The sequence shown here is derived from an EMBL/GenBank/DDBJ whole genome shotgun (WGS) entry which is preliminary data.</text>
</comment>
<dbReference type="AlphaFoldDB" id="A0AAD3GZF1"/>
<protein>
    <submittedName>
        <fullName evidence="2">Uncharacterized protein</fullName>
    </submittedName>
</protein>
<keyword evidence="3" id="KW-1185">Reference proteome</keyword>
<evidence type="ECO:0000256" key="1">
    <source>
        <dbReference type="ARBA" id="ARBA00022790"/>
    </source>
</evidence>